<evidence type="ECO:0000256" key="1">
    <source>
        <dbReference type="SAM" id="MobiDB-lite"/>
    </source>
</evidence>
<comment type="caution">
    <text evidence="2">The sequence shown here is derived from an EMBL/GenBank/DDBJ whole genome shotgun (WGS) entry which is preliminary data.</text>
</comment>
<keyword evidence="3" id="KW-1185">Reference proteome</keyword>
<feature type="region of interest" description="Disordered" evidence="1">
    <location>
        <begin position="166"/>
        <end position="186"/>
    </location>
</feature>
<evidence type="ECO:0000313" key="3">
    <source>
        <dbReference type="Proteomes" id="UP000193387"/>
    </source>
</evidence>
<organism evidence="2 3">
    <name type="scientific">Mycobacterium saskatchewanense</name>
    <dbReference type="NCBI Taxonomy" id="220927"/>
    <lineage>
        <taxon>Bacteria</taxon>
        <taxon>Bacillati</taxon>
        <taxon>Actinomycetota</taxon>
        <taxon>Actinomycetes</taxon>
        <taxon>Mycobacteriales</taxon>
        <taxon>Mycobacteriaceae</taxon>
        <taxon>Mycobacterium</taxon>
        <taxon>Mycobacterium simiae complex</taxon>
    </lineage>
</organism>
<sequence length="186" mass="20589">MSSQQLLSGKLDGEVCRTRTPPSTYARPRELRRLNAILGRGNKILQFGPDIKALPPAIYVMEALARTVNALDADFRWQHPPVPFEVYADANSLVVFEEFGAGAAALHLQDEVDRNRLLRTEEYRRWFCKDCDKRFGPGCGTAINAAPRSSPARRIGGGVVVRASGSGSLRRSSRRRVPRLGGGAWR</sequence>
<dbReference type="AlphaFoldDB" id="A0AAJ3TU64"/>
<accession>A0AAJ3TU64</accession>
<name>A0AAJ3TU64_9MYCO</name>
<protein>
    <submittedName>
        <fullName evidence="2">Uncharacterized protein</fullName>
    </submittedName>
</protein>
<proteinExistence type="predicted"/>
<dbReference type="Proteomes" id="UP000193387">
    <property type="component" value="Unassembled WGS sequence"/>
</dbReference>
<reference evidence="2 3" key="1">
    <citation type="submission" date="2016-01" db="EMBL/GenBank/DDBJ databases">
        <title>The new phylogeny of the genus Mycobacterium.</title>
        <authorList>
            <person name="Tarcisio F."/>
            <person name="Conor M."/>
            <person name="Antonella G."/>
            <person name="Elisabetta G."/>
            <person name="Giulia F.S."/>
            <person name="Sara T."/>
            <person name="Anna F."/>
            <person name="Clotilde B."/>
            <person name="Roberto B."/>
            <person name="Veronica D.S."/>
            <person name="Fabio R."/>
            <person name="Monica P."/>
            <person name="Olivier J."/>
            <person name="Enrico T."/>
            <person name="Nicola S."/>
        </authorList>
    </citation>
    <scope>NUCLEOTIDE SEQUENCE [LARGE SCALE GENOMIC DNA]</scope>
    <source>
        <strain evidence="2 3">DSM 44616</strain>
    </source>
</reference>
<dbReference type="EMBL" id="LQPR01000041">
    <property type="protein sequence ID" value="ORW70093.1"/>
    <property type="molecule type" value="Genomic_DNA"/>
</dbReference>
<gene>
    <name evidence="2" type="ORF">AWC23_18060</name>
</gene>
<evidence type="ECO:0000313" key="2">
    <source>
        <dbReference type="EMBL" id="ORW70093.1"/>
    </source>
</evidence>